<gene>
    <name evidence="2" type="ORF">PIIN_01449</name>
</gene>
<accession>G4T8H8</accession>
<evidence type="ECO:0000256" key="1">
    <source>
        <dbReference type="SAM" id="MobiDB-lite"/>
    </source>
</evidence>
<protein>
    <submittedName>
        <fullName evidence="2">Uncharacterized protein</fullName>
    </submittedName>
</protein>
<sequence>MREMRQSGAAAPLRESPGDSGWPVPLGREGVTMAISMAFRSHPQPTRSR</sequence>
<reference evidence="2 3" key="1">
    <citation type="journal article" date="2011" name="PLoS Pathog.">
        <title>Endophytic Life Strategies Decoded by Genome and Transcriptome Analyses of the Mutualistic Root Symbiont Piriformospora indica.</title>
        <authorList>
            <person name="Zuccaro A."/>
            <person name="Lahrmann U."/>
            <person name="Guldener U."/>
            <person name="Langen G."/>
            <person name="Pfiffi S."/>
            <person name="Biedenkopf D."/>
            <person name="Wong P."/>
            <person name="Samans B."/>
            <person name="Grimm C."/>
            <person name="Basiewicz M."/>
            <person name="Murat C."/>
            <person name="Martin F."/>
            <person name="Kogel K.H."/>
        </authorList>
    </citation>
    <scope>NUCLEOTIDE SEQUENCE [LARGE SCALE GENOMIC DNA]</scope>
    <source>
        <strain evidence="2 3">DSM 11827</strain>
    </source>
</reference>
<keyword evidence="3" id="KW-1185">Reference proteome</keyword>
<dbReference type="InParanoid" id="G4T8H8"/>
<dbReference type="Proteomes" id="UP000007148">
    <property type="component" value="Unassembled WGS sequence"/>
</dbReference>
<feature type="region of interest" description="Disordered" evidence="1">
    <location>
        <begin position="1"/>
        <end position="27"/>
    </location>
</feature>
<name>G4T8H8_SERID</name>
<dbReference type="EMBL" id="CAFZ01000017">
    <property type="protein sequence ID" value="CCA67621.1"/>
    <property type="molecule type" value="Genomic_DNA"/>
</dbReference>
<dbReference type="AlphaFoldDB" id="G4T8H8"/>
<proteinExistence type="predicted"/>
<organism evidence="2 3">
    <name type="scientific">Serendipita indica (strain DSM 11827)</name>
    <name type="common">Root endophyte fungus</name>
    <name type="synonym">Piriformospora indica</name>
    <dbReference type="NCBI Taxonomy" id="1109443"/>
    <lineage>
        <taxon>Eukaryota</taxon>
        <taxon>Fungi</taxon>
        <taxon>Dikarya</taxon>
        <taxon>Basidiomycota</taxon>
        <taxon>Agaricomycotina</taxon>
        <taxon>Agaricomycetes</taxon>
        <taxon>Sebacinales</taxon>
        <taxon>Serendipitaceae</taxon>
        <taxon>Serendipita</taxon>
    </lineage>
</organism>
<dbReference type="HOGENOM" id="CLU_3143614_0_0_1"/>
<comment type="caution">
    <text evidence="2">The sequence shown here is derived from an EMBL/GenBank/DDBJ whole genome shotgun (WGS) entry which is preliminary data.</text>
</comment>
<evidence type="ECO:0000313" key="3">
    <source>
        <dbReference type="Proteomes" id="UP000007148"/>
    </source>
</evidence>
<evidence type="ECO:0000313" key="2">
    <source>
        <dbReference type="EMBL" id="CCA67621.1"/>
    </source>
</evidence>